<evidence type="ECO:0000256" key="8">
    <source>
        <dbReference type="SAM" id="SignalP"/>
    </source>
</evidence>
<feature type="chain" id="PRO_5012011108" description="Copper acquisition factor BIM1-like domain-containing protein" evidence="8">
    <location>
        <begin position="19"/>
        <end position="175"/>
    </location>
</feature>
<keyword evidence="2" id="KW-1003">Cell membrane</keyword>
<evidence type="ECO:0000313" key="11">
    <source>
        <dbReference type="Proteomes" id="UP000193689"/>
    </source>
</evidence>
<dbReference type="InParanoid" id="A0A1Y2E867"/>
<keyword evidence="3" id="KW-0336">GPI-anchor</keyword>
<accession>A0A1Y2E867</accession>
<keyword evidence="5" id="KW-0472">Membrane</keyword>
<evidence type="ECO:0000256" key="1">
    <source>
        <dbReference type="ARBA" id="ARBA00004609"/>
    </source>
</evidence>
<dbReference type="PANTHER" id="PTHR34992:SF1">
    <property type="entry name" value="COPPER ACQUISITION FACTOR BIM1-LIKE DOMAIN-CONTAINING PROTEIN"/>
    <property type="match status" value="1"/>
</dbReference>
<evidence type="ECO:0000256" key="7">
    <source>
        <dbReference type="ARBA" id="ARBA00023288"/>
    </source>
</evidence>
<dbReference type="CDD" id="cd21176">
    <property type="entry name" value="LPMO_auxiliary-like"/>
    <property type="match status" value="1"/>
</dbReference>
<evidence type="ECO:0000256" key="3">
    <source>
        <dbReference type="ARBA" id="ARBA00022622"/>
    </source>
</evidence>
<keyword evidence="4 8" id="KW-0732">Signal</keyword>
<evidence type="ECO:0000256" key="2">
    <source>
        <dbReference type="ARBA" id="ARBA00022475"/>
    </source>
</evidence>
<dbReference type="RefSeq" id="XP_040718138.1">
    <property type="nucleotide sequence ID" value="XM_040858172.1"/>
</dbReference>
<dbReference type="GO" id="GO:0098552">
    <property type="term" value="C:side of membrane"/>
    <property type="evidence" value="ECO:0007669"/>
    <property type="project" value="UniProtKB-KW"/>
</dbReference>
<dbReference type="GO" id="GO:0005886">
    <property type="term" value="C:plasma membrane"/>
    <property type="evidence" value="ECO:0007669"/>
    <property type="project" value="UniProtKB-SubCell"/>
</dbReference>
<dbReference type="InterPro" id="IPR046936">
    <property type="entry name" value="BIM1-like"/>
</dbReference>
<evidence type="ECO:0000256" key="6">
    <source>
        <dbReference type="ARBA" id="ARBA00023180"/>
    </source>
</evidence>
<organism evidence="10 11">
    <name type="scientific">Pseudomassariella vexata</name>
    <dbReference type="NCBI Taxonomy" id="1141098"/>
    <lineage>
        <taxon>Eukaryota</taxon>
        <taxon>Fungi</taxon>
        <taxon>Dikarya</taxon>
        <taxon>Ascomycota</taxon>
        <taxon>Pezizomycotina</taxon>
        <taxon>Sordariomycetes</taxon>
        <taxon>Xylariomycetidae</taxon>
        <taxon>Amphisphaeriales</taxon>
        <taxon>Pseudomassariaceae</taxon>
        <taxon>Pseudomassariella</taxon>
    </lineage>
</organism>
<dbReference type="Pfam" id="PF20238">
    <property type="entry name" value="BIM1-like_dom"/>
    <property type="match status" value="1"/>
</dbReference>
<comment type="subcellular location">
    <subcellularLocation>
        <location evidence="1">Cell membrane</location>
        <topology evidence="1">Lipid-anchor</topology>
        <topology evidence="1">GPI-anchor</topology>
    </subcellularLocation>
</comment>
<evidence type="ECO:0000256" key="5">
    <source>
        <dbReference type="ARBA" id="ARBA00023136"/>
    </source>
</evidence>
<name>A0A1Y2E867_9PEZI</name>
<protein>
    <recommendedName>
        <fullName evidence="9">Copper acquisition factor BIM1-like domain-containing protein</fullName>
    </recommendedName>
</protein>
<reference evidence="10 11" key="1">
    <citation type="submission" date="2016-07" db="EMBL/GenBank/DDBJ databases">
        <title>Pervasive Adenine N6-methylation of Active Genes in Fungi.</title>
        <authorList>
            <consortium name="DOE Joint Genome Institute"/>
            <person name="Mondo S.J."/>
            <person name="Dannebaum R.O."/>
            <person name="Kuo R.C."/>
            <person name="Labutti K."/>
            <person name="Haridas S."/>
            <person name="Kuo A."/>
            <person name="Salamov A."/>
            <person name="Ahrendt S.R."/>
            <person name="Lipzen A."/>
            <person name="Sullivan W."/>
            <person name="Andreopoulos W.B."/>
            <person name="Clum A."/>
            <person name="Lindquist E."/>
            <person name="Daum C."/>
            <person name="Ramamoorthy G.K."/>
            <person name="Gryganskyi A."/>
            <person name="Culley D."/>
            <person name="Magnuson J.K."/>
            <person name="James T.Y."/>
            <person name="O'Malley M.A."/>
            <person name="Stajich J.E."/>
            <person name="Spatafora J.W."/>
            <person name="Visel A."/>
            <person name="Grigoriev I.V."/>
        </authorList>
    </citation>
    <scope>NUCLEOTIDE SEQUENCE [LARGE SCALE GENOMIC DNA]</scope>
    <source>
        <strain evidence="10 11">CBS 129021</strain>
    </source>
</reference>
<proteinExistence type="predicted"/>
<dbReference type="EMBL" id="MCFJ01000004">
    <property type="protein sequence ID" value="ORY67514.1"/>
    <property type="molecule type" value="Genomic_DNA"/>
</dbReference>
<dbReference type="InterPro" id="IPR046530">
    <property type="entry name" value="BIM1-like_dom"/>
</dbReference>
<keyword evidence="7" id="KW-0449">Lipoprotein</keyword>
<dbReference type="GeneID" id="63774384"/>
<evidence type="ECO:0000259" key="9">
    <source>
        <dbReference type="Pfam" id="PF20238"/>
    </source>
</evidence>
<comment type="caution">
    <text evidence="10">The sequence shown here is derived from an EMBL/GenBank/DDBJ whole genome shotgun (WGS) entry which is preliminary data.</text>
</comment>
<dbReference type="AlphaFoldDB" id="A0A1Y2E867"/>
<gene>
    <name evidence="10" type="ORF">BCR38DRAFT_407487</name>
</gene>
<keyword evidence="6" id="KW-0325">Glycoprotein</keyword>
<dbReference type="STRING" id="1141098.A0A1Y2E867"/>
<dbReference type="PANTHER" id="PTHR34992">
    <property type="entry name" value="HYPHAL ANASTAMOSIS-7 PROTEIN"/>
    <property type="match status" value="1"/>
</dbReference>
<keyword evidence="11" id="KW-1185">Reference proteome</keyword>
<feature type="domain" description="Copper acquisition factor BIM1-like" evidence="9">
    <location>
        <begin position="17"/>
        <end position="153"/>
    </location>
</feature>
<sequence length="175" mass="18609">MRVISFLLCLLCAPLIHAHFVLQDPPNIGFDDDKENQAPCGSFDASKRTVVTKYPVDGGTLSMLTTDEAMDITINIAPANGSMKFRTLMKLQIKGTGSFCLPSMPVAESLSGTDALMQVVAKSSDGTLYQCAAVKFVPGTTSKVSADCRNSTGLTVTMISDDTMLGAKENATHSH</sequence>
<feature type="signal peptide" evidence="8">
    <location>
        <begin position="1"/>
        <end position="18"/>
    </location>
</feature>
<dbReference type="Proteomes" id="UP000193689">
    <property type="component" value="Unassembled WGS sequence"/>
</dbReference>
<dbReference type="OrthoDB" id="2146436at2759"/>
<evidence type="ECO:0000313" key="10">
    <source>
        <dbReference type="EMBL" id="ORY67514.1"/>
    </source>
</evidence>
<evidence type="ECO:0000256" key="4">
    <source>
        <dbReference type="ARBA" id="ARBA00022729"/>
    </source>
</evidence>